<feature type="domain" description="Peptidase S26" evidence="2">
    <location>
        <begin position="62"/>
        <end position="171"/>
    </location>
</feature>
<keyword evidence="1" id="KW-0732">Signal</keyword>
<dbReference type="EMBL" id="LTAO01000023">
    <property type="protein sequence ID" value="KYG29390.1"/>
    <property type="molecule type" value="Genomic_DNA"/>
</dbReference>
<feature type="chain" id="PRO_5007833215" description="Peptidase S26 domain-containing protein" evidence="1">
    <location>
        <begin position="24"/>
        <end position="194"/>
    </location>
</feature>
<dbReference type="OrthoDB" id="2427065at2"/>
<dbReference type="AlphaFoldDB" id="A0A162DEK9"/>
<dbReference type="RefSeq" id="WP_061949193.1">
    <property type="nucleotide sequence ID" value="NZ_LTAO01000023.1"/>
</dbReference>
<dbReference type="STRING" id="519424.AZF04_07650"/>
<gene>
    <name evidence="3" type="ORF">AZF04_07650</name>
</gene>
<evidence type="ECO:0000313" key="4">
    <source>
        <dbReference type="Proteomes" id="UP000075806"/>
    </source>
</evidence>
<dbReference type="Gene3D" id="2.10.109.10">
    <property type="entry name" value="Umud Fragment, subunit A"/>
    <property type="match status" value="1"/>
</dbReference>
<dbReference type="PROSITE" id="PS51257">
    <property type="entry name" value="PROKAR_LIPOPROTEIN"/>
    <property type="match status" value="1"/>
</dbReference>
<evidence type="ECO:0000313" key="3">
    <source>
        <dbReference type="EMBL" id="KYG29390.1"/>
    </source>
</evidence>
<comment type="caution">
    <text evidence="3">The sequence shown here is derived from an EMBL/GenBank/DDBJ whole genome shotgun (WGS) entry which is preliminary data.</text>
</comment>
<protein>
    <recommendedName>
        <fullName evidence="2">Peptidase S26 domain-containing protein</fullName>
    </recommendedName>
</protein>
<dbReference type="GO" id="GO:0006465">
    <property type="term" value="P:signal peptide processing"/>
    <property type="evidence" value="ECO:0007669"/>
    <property type="project" value="InterPro"/>
</dbReference>
<dbReference type="InterPro" id="IPR019533">
    <property type="entry name" value="Peptidase_S26"/>
</dbReference>
<accession>A0A162DEK9</accession>
<evidence type="ECO:0000256" key="1">
    <source>
        <dbReference type="SAM" id="SignalP"/>
    </source>
</evidence>
<proteinExistence type="predicted"/>
<reference evidence="3" key="1">
    <citation type="submission" date="2016-02" db="EMBL/GenBank/DDBJ databases">
        <title>Genome sequence of Bacillus trypoxylicola KCTC 13244(T).</title>
        <authorList>
            <person name="Jeong H."/>
            <person name="Park S.-H."/>
            <person name="Choi S.-K."/>
        </authorList>
    </citation>
    <scope>NUCLEOTIDE SEQUENCE [LARGE SCALE GENOMIC DNA]</scope>
    <source>
        <strain evidence="3">KCTC 13244</strain>
    </source>
</reference>
<dbReference type="GO" id="GO:0004252">
    <property type="term" value="F:serine-type endopeptidase activity"/>
    <property type="evidence" value="ECO:0007669"/>
    <property type="project" value="InterPro"/>
</dbReference>
<name>A0A162DEK9_9BACI</name>
<dbReference type="InterPro" id="IPR036286">
    <property type="entry name" value="LexA/Signal_pep-like_sf"/>
</dbReference>
<dbReference type="Pfam" id="PF10502">
    <property type="entry name" value="Peptidase_S26"/>
    <property type="match status" value="1"/>
</dbReference>
<evidence type="ECO:0000259" key="2">
    <source>
        <dbReference type="Pfam" id="PF10502"/>
    </source>
</evidence>
<organism evidence="3 4">
    <name type="scientific">Alkalihalobacillus trypoxylicola</name>
    <dbReference type="NCBI Taxonomy" id="519424"/>
    <lineage>
        <taxon>Bacteria</taxon>
        <taxon>Bacillati</taxon>
        <taxon>Bacillota</taxon>
        <taxon>Bacilli</taxon>
        <taxon>Bacillales</taxon>
        <taxon>Bacillaceae</taxon>
        <taxon>Alkalihalobacillus</taxon>
    </lineage>
</organism>
<keyword evidence="4" id="KW-1185">Reference proteome</keyword>
<feature type="signal peptide" evidence="1">
    <location>
        <begin position="1"/>
        <end position="23"/>
    </location>
</feature>
<sequence length="194" mass="22209">MKRFALTLCTFFLLIGCESPQSAVTDTETSTEVSIYNQTVSSDLHAIHYLSDNMDRGNHEYFDSTLIVEPRINENELNRGTIVFVDEEISRIIGLPNESVKIDNGKVLIDGVQLDTFYGKAHRLGMSNKEDYLSFLKDNNAETHNRSESVFNYSRDETNLGEYEYFLMSDDWLRGNIKEINYNQIDGIVLGILE</sequence>
<dbReference type="Proteomes" id="UP000075806">
    <property type="component" value="Unassembled WGS sequence"/>
</dbReference>
<dbReference type="SUPFAM" id="SSF51306">
    <property type="entry name" value="LexA/Signal peptidase"/>
    <property type="match status" value="1"/>
</dbReference>